<dbReference type="InterPro" id="IPR021799">
    <property type="entry name" value="PIN-like_prokaryotic"/>
</dbReference>
<dbReference type="PANTHER" id="PTHR39550">
    <property type="entry name" value="SLL0658 PROTEIN"/>
    <property type="match status" value="1"/>
</dbReference>
<dbReference type="EMBL" id="PYFT01000001">
    <property type="protein sequence ID" value="PSR52939.1"/>
    <property type="molecule type" value="Genomic_DNA"/>
</dbReference>
<evidence type="ECO:0000313" key="1">
    <source>
        <dbReference type="EMBL" id="PSR52939.1"/>
    </source>
</evidence>
<dbReference type="OrthoDB" id="764457at2"/>
<name>A0A2T2YBQ5_9BACT</name>
<proteinExistence type="predicted"/>
<dbReference type="PANTHER" id="PTHR39550:SF1">
    <property type="entry name" value="SLL0658 PROTEIN"/>
    <property type="match status" value="1"/>
</dbReference>
<protein>
    <submittedName>
        <fullName evidence="1">DUF3368 domain-containing protein</fullName>
    </submittedName>
</protein>
<dbReference type="AlphaFoldDB" id="A0A2T2YBQ5"/>
<sequence>MQAIIISDTSCLILLDKIGKLSLLQKLYGKIITTQIVADEFGSNLPDYITIQNPQDINTQLVLGAALDKGEASALALALEQPNCLLIIDESRGRKMANQLGLTITGTLGILAQAKLNGYVSLLKPLLDQVKQTDFRLSDRLIK</sequence>
<dbReference type="Proteomes" id="UP000240357">
    <property type="component" value="Unassembled WGS sequence"/>
</dbReference>
<keyword evidence="2" id="KW-1185">Reference proteome</keyword>
<organism evidence="1 2">
    <name type="scientific">Adhaeribacter arboris</name>
    <dbReference type="NCBI Taxonomy" id="2072846"/>
    <lineage>
        <taxon>Bacteria</taxon>
        <taxon>Pseudomonadati</taxon>
        <taxon>Bacteroidota</taxon>
        <taxon>Cytophagia</taxon>
        <taxon>Cytophagales</taxon>
        <taxon>Hymenobacteraceae</taxon>
        <taxon>Adhaeribacter</taxon>
    </lineage>
</organism>
<gene>
    <name evidence="1" type="ORF">AHMF7605_05065</name>
</gene>
<comment type="caution">
    <text evidence="1">The sequence shown here is derived from an EMBL/GenBank/DDBJ whole genome shotgun (WGS) entry which is preliminary data.</text>
</comment>
<evidence type="ECO:0000313" key="2">
    <source>
        <dbReference type="Proteomes" id="UP000240357"/>
    </source>
</evidence>
<dbReference type="Pfam" id="PF11848">
    <property type="entry name" value="DUF3368"/>
    <property type="match status" value="1"/>
</dbReference>
<accession>A0A2T2YBQ5</accession>
<dbReference type="RefSeq" id="WP_106927062.1">
    <property type="nucleotide sequence ID" value="NZ_PYFT01000001.1"/>
</dbReference>
<reference evidence="1 2" key="1">
    <citation type="submission" date="2018-03" db="EMBL/GenBank/DDBJ databases">
        <title>Adhaeribacter sp. HMF7605 Genome sequencing and assembly.</title>
        <authorList>
            <person name="Kang H."/>
            <person name="Kang J."/>
            <person name="Cha I."/>
            <person name="Kim H."/>
            <person name="Joh K."/>
        </authorList>
    </citation>
    <scope>NUCLEOTIDE SEQUENCE [LARGE SCALE GENOMIC DNA]</scope>
    <source>
        <strain evidence="1 2">HMF7605</strain>
    </source>
</reference>